<evidence type="ECO:0000256" key="1">
    <source>
        <dbReference type="SAM" id="SignalP"/>
    </source>
</evidence>
<name>G8QTV3_SPHPG</name>
<keyword evidence="1" id="KW-0732">Signal</keyword>
<keyword evidence="3" id="KW-1185">Reference proteome</keyword>
<dbReference type="SUPFAM" id="SSF56925">
    <property type="entry name" value="OMPA-like"/>
    <property type="match status" value="1"/>
</dbReference>
<organism evidence="2 3">
    <name type="scientific">Sphaerochaeta pleomorpha (strain ATCC BAA-1885 / DSM 22778 / Grapes)</name>
    <dbReference type="NCBI Taxonomy" id="158190"/>
    <lineage>
        <taxon>Bacteria</taxon>
        <taxon>Pseudomonadati</taxon>
        <taxon>Spirochaetota</taxon>
        <taxon>Spirochaetia</taxon>
        <taxon>Spirochaetales</taxon>
        <taxon>Sphaerochaetaceae</taxon>
        <taxon>Sphaerochaeta</taxon>
    </lineage>
</organism>
<evidence type="ECO:0000313" key="2">
    <source>
        <dbReference type="EMBL" id="AEV29129.1"/>
    </source>
</evidence>
<reference evidence="2 3" key="1">
    <citation type="submission" date="2011-11" db="EMBL/GenBank/DDBJ databases">
        <title>Complete sequence of Spirochaeta sp. grapes.</title>
        <authorList>
            <consortium name="US DOE Joint Genome Institute"/>
            <person name="Lucas S."/>
            <person name="Han J."/>
            <person name="Lapidus A."/>
            <person name="Cheng J.-F."/>
            <person name="Goodwin L."/>
            <person name="Pitluck S."/>
            <person name="Peters L."/>
            <person name="Ovchinnikova G."/>
            <person name="Munk A.C."/>
            <person name="Detter J.C."/>
            <person name="Han C."/>
            <person name="Tapia R."/>
            <person name="Land M."/>
            <person name="Hauser L."/>
            <person name="Kyrpides N."/>
            <person name="Ivanova N."/>
            <person name="Pagani I."/>
            <person name="Ritalahtilisa K."/>
            <person name="Loeffler F."/>
            <person name="Woyke T."/>
        </authorList>
    </citation>
    <scope>NUCLEOTIDE SEQUENCE [LARGE SCALE GENOMIC DNA]</scope>
    <source>
        <strain evidence="3">ATCC BAA-1885 / DSM 22778 / Grapes</strain>
    </source>
</reference>
<dbReference type="EMBL" id="CP003155">
    <property type="protein sequence ID" value="AEV29129.1"/>
    <property type="molecule type" value="Genomic_DNA"/>
</dbReference>
<feature type="chain" id="PRO_5003515100" description="Outer membrane protein beta-barrel domain-containing protein" evidence="1">
    <location>
        <begin position="23"/>
        <end position="191"/>
    </location>
</feature>
<evidence type="ECO:0008006" key="4">
    <source>
        <dbReference type="Google" id="ProtNLM"/>
    </source>
</evidence>
<dbReference type="STRING" id="158190.SpiGrapes_1316"/>
<proteinExistence type="predicted"/>
<evidence type="ECO:0000313" key="3">
    <source>
        <dbReference type="Proteomes" id="UP000005632"/>
    </source>
</evidence>
<feature type="signal peptide" evidence="1">
    <location>
        <begin position="1"/>
        <end position="22"/>
    </location>
</feature>
<dbReference type="InterPro" id="IPR011250">
    <property type="entry name" value="OMP/PagP_B-barrel"/>
</dbReference>
<dbReference type="AlphaFoldDB" id="G8QTV3"/>
<dbReference type="KEGG" id="sgp:SpiGrapes_1316"/>
<dbReference type="Proteomes" id="UP000005632">
    <property type="component" value="Chromosome"/>
</dbReference>
<dbReference type="HOGENOM" id="CLU_1495285_0_0_12"/>
<sequence>MYMKRIVLVLVLLLAGTSLIMATDTLTYGMQPSRNESSIFDLGIVTMVPYRDISSGEFSNYMPGVRMQFNIRPWFGLVTDIQARSFDFDTQYFRLIATLSPVVRAILGPVEPYLGIGTSYGIILDAGTITSMAPAFRLNVRSGINFKILKWLSVGAEGNVWTSDPVDFIKNFTGDLLLDHLDVGVNVTFRF</sequence>
<gene>
    <name evidence="2" type="ordered locus">SpiGrapes_1316</name>
</gene>
<protein>
    <recommendedName>
        <fullName evidence="4">Outer membrane protein beta-barrel domain-containing protein</fullName>
    </recommendedName>
</protein>
<accession>G8QTV3</accession>